<feature type="compositionally biased region" description="Polar residues" evidence="1">
    <location>
        <begin position="70"/>
        <end position="87"/>
    </location>
</feature>
<evidence type="ECO:0000313" key="2">
    <source>
        <dbReference type="EMBL" id="CAK0849474.1"/>
    </source>
</evidence>
<protein>
    <recommendedName>
        <fullName evidence="4">PNPLA domain-containing protein</fullName>
    </recommendedName>
</protein>
<feature type="compositionally biased region" description="Basic and acidic residues" evidence="1">
    <location>
        <begin position="454"/>
        <end position="472"/>
    </location>
</feature>
<feature type="compositionally biased region" description="Basic and acidic residues" evidence="1">
    <location>
        <begin position="405"/>
        <end position="414"/>
    </location>
</feature>
<proteinExistence type="predicted"/>
<name>A0ABN9TTU3_9DINO</name>
<evidence type="ECO:0008006" key="4">
    <source>
        <dbReference type="Google" id="ProtNLM"/>
    </source>
</evidence>
<reference evidence="2" key="1">
    <citation type="submission" date="2023-10" db="EMBL/GenBank/DDBJ databases">
        <authorList>
            <person name="Chen Y."/>
            <person name="Shah S."/>
            <person name="Dougan E. K."/>
            <person name="Thang M."/>
            <person name="Chan C."/>
        </authorList>
    </citation>
    <scope>NUCLEOTIDE SEQUENCE [LARGE SCALE GENOMIC DNA]</scope>
</reference>
<dbReference type="Proteomes" id="UP001189429">
    <property type="component" value="Unassembled WGS sequence"/>
</dbReference>
<feature type="region of interest" description="Disordered" evidence="1">
    <location>
        <begin position="432"/>
        <end position="472"/>
    </location>
</feature>
<feature type="compositionally biased region" description="Low complexity" evidence="1">
    <location>
        <begin position="55"/>
        <end position="69"/>
    </location>
</feature>
<feature type="region of interest" description="Disordered" evidence="1">
    <location>
        <begin position="503"/>
        <end position="522"/>
    </location>
</feature>
<evidence type="ECO:0000256" key="1">
    <source>
        <dbReference type="SAM" id="MobiDB-lite"/>
    </source>
</evidence>
<comment type="caution">
    <text evidence="2">The sequence shown here is derived from an EMBL/GenBank/DDBJ whole genome shotgun (WGS) entry which is preliminary data.</text>
</comment>
<feature type="region of interest" description="Disordered" evidence="1">
    <location>
        <begin position="47"/>
        <end position="95"/>
    </location>
</feature>
<evidence type="ECO:0000313" key="3">
    <source>
        <dbReference type="Proteomes" id="UP001189429"/>
    </source>
</evidence>
<feature type="compositionally biased region" description="Polar residues" evidence="1">
    <location>
        <begin position="512"/>
        <end position="522"/>
    </location>
</feature>
<dbReference type="EMBL" id="CAUYUJ010015062">
    <property type="protein sequence ID" value="CAK0849474.1"/>
    <property type="molecule type" value="Genomic_DNA"/>
</dbReference>
<feature type="compositionally biased region" description="Low complexity" evidence="1">
    <location>
        <begin position="386"/>
        <end position="396"/>
    </location>
</feature>
<keyword evidence="3" id="KW-1185">Reference proteome</keyword>
<feature type="region of interest" description="Disordered" evidence="1">
    <location>
        <begin position="383"/>
        <end position="415"/>
    </location>
</feature>
<accession>A0ABN9TTU3</accession>
<sequence>MNRMKPKSVRYTRPRALTNTFSGFMSRCIKTGVMLCRNASARKTSVTGTWHELQSPKASSAMPSAMSRSIKGSSSRTCASQPRSTSKAGRMSGAPASARKCWKAISRRHDSERQSSMTSLYLSGTAANYDPCFPLLRRFCGGADHLCLVGGSGGALVAACLSLESSAASVERRFRDVCKSLEAPSEQWEARVAMAETWVRELMGGAACTMRQWSERYRAFHVLLFDCASLVPKLICSDDSRARVAGVLALATARESPSCGLPRQGTWFADVEPFLPAGLLAPHLQPPVLVHFAAGDVRDHEGENTNEPRGAAVLHACYERMLRVPLRVLTWRMGSPDDKERKNKAGRCAYRYSAPRDVHAGEGPRVTIAQYALIRQVVDPVDAEAQESAPAESSAPVLTRGSAPDAHESEDAHAANRAADLQDLDDFLASSSLAEAPGESRERSKRRSLGEWYGGDRNDAARGDEGAEERPVLSRGATAVFAMSRGASRRTSVATEVCGDLEEEHEAEVASTPPTSNCVSPT</sequence>
<gene>
    <name evidence="2" type="ORF">PCOR1329_LOCUS42154</name>
</gene>
<organism evidence="2 3">
    <name type="scientific">Prorocentrum cordatum</name>
    <dbReference type="NCBI Taxonomy" id="2364126"/>
    <lineage>
        <taxon>Eukaryota</taxon>
        <taxon>Sar</taxon>
        <taxon>Alveolata</taxon>
        <taxon>Dinophyceae</taxon>
        <taxon>Prorocentrales</taxon>
        <taxon>Prorocentraceae</taxon>
        <taxon>Prorocentrum</taxon>
    </lineage>
</organism>